<dbReference type="OrthoDB" id="245563at2759"/>
<dbReference type="Proteomes" id="UP000615446">
    <property type="component" value="Unassembled WGS sequence"/>
</dbReference>
<dbReference type="InterPro" id="IPR036397">
    <property type="entry name" value="RNaseH_sf"/>
</dbReference>
<name>A0A8H3KTJ9_9GLOM</name>
<evidence type="ECO:0000259" key="1">
    <source>
        <dbReference type="PROSITE" id="PS50879"/>
    </source>
</evidence>
<protein>
    <submittedName>
        <fullName evidence="2">Ribonuclease H-like domain-containing protein</fullName>
    </submittedName>
</protein>
<dbReference type="AlphaFoldDB" id="A0A8H3KTJ9"/>
<dbReference type="InterPro" id="IPR012337">
    <property type="entry name" value="RNaseH-like_sf"/>
</dbReference>
<dbReference type="InterPro" id="IPR002156">
    <property type="entry name" value="RNaseH_domain"/>
</dbReference>
<reference evidence="2" key="1">
    <citation type="submission" date="2019-10" db="EMBL/GenBank/DDBJ databases">
        <title>Conservation and host-specific expression of non-tandemly repeated heterogenous ribosome RNA gene in arbuscular mycorrhizal fungi.</title>
        <authorList>
            <person name="Maeda T."/>
            <person name="Kobayashi Y."/>
            <person name="Nakagawa T."/>
            <person name="Ezawa T."/>
            <person name="Yamaguchi K."/>
            <person name="Bino T."/>
            <person name="Nishimoto Y."/>
            <person name="Shigenobu S."/>
            <person name="Kawaguchi M."/>
        </authorList>
    </citation>
    <scope>NUCLEOTIDE SEQUENCE</scope>
    <source>
        <strain evidence="2">HR1</strain>
    </source>
</reference>
<gene>
    <name evidence="2" type="ORF">RCL2_000208800</name>
</gene>
<proteinExistence type="predicted"/>
<dbReference type="GO" id="GO:0003676">
    <property type="term" value="F:nucleic acid binding"/>
    <property type="evidence" value="ECO:0007669"/>
    <property type="project" value="InterPro"/>
</dbReference>
<evidence type="ECO:0000313" key="3">
    <source>
        <dbReference type="Proteomes" id="UP000615446"/>
    </source>
</evidence>
<evidence type="ECO:0000313" key="2">
    <source>
        <dbReference type="EMBL" id="GES74619.1"/>
    </source>
</evidence>
<comment type="caution">
    <text evidence="2">The sequence shown here is derived from an EMBL/GenBank/DDBJ whole genome shotgun (WGS) entry which is preliminary data.</text>
</comment>
<feature type="domain" description="RNase H type-1" evidence="1">
    <location>
        <begin position="7"/>
        <end position="152"/>
    </location>
</feature>
<dbReference type="EMBL" id="BLAL01000012">
    <property type="protein sequence ID" value="GES74619.1"/>
    <property type="molecule type" value="Genomic_DNA"/>
</dbReference>
<dbReference type="SUPFAM" id="SSF53098">
    <property type="entry name" value="Ribonuclease H-like"/>
    <property type="match status" value="1"/>
</dbReference>
<sequence length="185" mass="21113">MLDSFSLDNIIEIYTDGACNLNQRQDITMGIRWHMTQPSTPSPITFSGFCKHFPSSTKAEAYTICTALLICLPRTKVNIYTDSLCCINTFQTITQRLIIPRRQLKILNHNIWFIIARIIAVNSLTVTLHRVKAHSGNVHNDKADTLAKAGFTSTHSIELNRKHLPNNIHFIWDQHHDNIVVDHNV</sequence>
<organism evidence="2 3">
    <name type="scientific">Rhizophagus clarus</name>
    <dbReference type="NCBI Taxonomy" id="94130"/>
    <lineage>
        <taxon>Eukaryota</taxon>
        <taxon>Fungi</taxon>
        <taxon>Fungi incertae sedis</taxon>
        <taxon>Mucoromycota</taxon>
        <taxon>Glomeromycotina</taxon>
        <taxon>Glomeromycetes</taxon>
        <taxon>Glomerales</taxon>
        <taxon>Glomeraceae</taxon>
        <taxon>Rhizophagus</taxon>
    </lineage>
</organism>
<dbReference type="Gene3D" id="3.30.420.10">
    <property type="entry name" value="Ribonuclease H-like superfamily/Ribonuclease H"/>
    <property type="match status" value="1"/>
</dbReference>
<accession>A0A8H3KTJ9</accession>
<dbReference type="GO" id="GO:0004523">
    <property type="term" value="F:RNA-DNA hybrid ribonuclease activity"/>
    <property type="evidence" value="ECO:0007669"/>
    <property type="project" value="InterPro"/>
</dbReference>
<dbReference type="Pfam" id="PF00075">
    <property type="entry name" value="RNase_H"/>
    <property type="match status" value="1"/>
</dbReference>
<dbReference type="PROSITE" id="PS50879">
    <property type="entry name" value="RNASE_H_1"/>
    <property type="match status" value="1"/>
</dbReference>